<evidence type="ECO:0000256" key="9">
    <source>
        <dbReference type="SAM" id="MobiDB-lite"/>
    </source>
</evidence>
<dbReference type="GO" id="GO:0005886">
    <property type="term" value="C:plasma membrane"/>
    <property type="evidence" value="ECO:0007669"/>
    <property type="project" value="TreeGrafter"/>
</dbReference>
<organism evidence="13 14">
    <name type="scientific">Syncephalis pseudoplumigaleata</name>
    <dbReference type="NCBI Taxonomy" id="1712513"/>
    <lineage>
        <taxon>Eukaryota</taxon>
        <taxon>Fungi</taxon>
        <taxon>Fungi incertae sedis</taxon>
        <taxon>Zoopagomycota</taxon>
        <taxon>Zoopagomycotina</taxon>
        <taxon>Zoopagomycetes</taxon>
        <taxon>Zoopagales</taxon>
        <taxon>Piptocephalidaceae</taxon>
        <taxon>Syncephalis</taxon>
    </lineage>
</organism>
<dbReference type="GO" id="GO:0047493">
    <property type="term" value="F:ceramide cholinephosphotransferase activity"/>
    <property type="evidence" value="ECO:0007669"/>
    <property type="project" value="TreeGrafter"/>
</dbReference>
<dbReference type="GO" id="GO:0046513">
    <property type="term" value="P:ceramide biosynthetic process"/>
    <property type="evidence" value="ECO:0007669"/>
    <property type="project" value="TreeGrafter"/>
</dbReference>
<comment type="similarity">
    <text evidence="2">Belongs to the sphingomyelin synthase family.</text>
</comment>
<feature type="region of interest" description="Disordered" evidence="9">
    <location>
        <begin position="156"/>
        <end position="184"/>
    </location>
</feature>
<feature type="region of interest" description="Disordered" evidence="9">
    <location>
        <begin position="932"/>
        <end position="976"/>
    </location>
</feature>
<dbReference type="InterPro" id="IPR025749">
    <property type="entry name" value="Sphingomyelin_synth-like_dom"/>
</dbReference>
<evidence type="ECO:0000256" key="1">
    <source>
        <dbReference type="ARBA" id="ARBA00004141"/>
    </source>
</evidence>
<evidence type="ECO:0000256" key="8">
    <source>
        <dbReference type="ARBA" id="ARBA00023136"/>
    </source>
</evidence>
<feature type="compositionally biased region" description="Polar residues" evidence="9">
    <location>
        <begin position="241"/>
        <end position="250"/>
    </location>
</feature>
<gene>
    <name evidence="13" type="ORF">SYNPS1DRAFT_27372</name>
</gene>
<reference evidence="14" key="1">
    <citation type="journal article" date="2018" name="Nat. Microbiol.">
        <title>Leveraging single-cell genomics to expand the fungal tree of life.</title>
        <authorList>
            <person name="Ahrendt S.R."/>
            <person name="Quandt C.A."/>
            <person name="Ciobanu D."/>
            <person name="Clum A."/>
            <person name="Salamov A."/>
            <person name="Andreopoulos B."/>
            <person name="Cheng J.F."/>
            <person name="Woyke T."/>
            <person name="Pelin A."/>
            <person name="Henrissat B."/>
            <person name="Reynolds N.K."/>
            <person name="Benny G.L."/>
            <person name="Smith M.E."/>
            <person name="James T.Y."/>
            <person name="Grigoriev I.V."/>
        </authorList>
    </citation>
    <scope>NUCLEOTIDE SEQUENCE [LARGE SCALE GENOMIC DNA]</scope>
    <source>
        <strain evidence="14">Benny S71-1</strain>
    </source>
</reference>
<dbReference type="Proteomes" id="UP000278143">
    <property type="component" value="Unassembled WGS sequence"/>
</dbReference>
<name>A0A4P9Z3J4_9FUNG</name>
<evidence type="ECO:0000256" key="5">
    <source>
        <dbReference type="ARBA" id="ARBA00022919"/>
    </source>
</evidence>
<keyword evidence="6 10" id="KW-1133">Transmembrane helix</keyword>
<feature type="compositionally biased region" description="Low complexity" evidence="9">
    <location>
        <begin position="116"/>
        <end position="126"/>
    </location>
</feature>
<proteinExistence type="inferred from homology"/>
<evidence type="ECO:0000256" key="6">
    <source>
        <dbReference type="ARBA" id="ARBA00022989"/>
    </source>
</evidence>
<evidence type="ECO:0000256" key="2">
    <source>
        <dbReference type="ARBA" id="ARBA00005441"/>
    </source>
</evidence>
<dbReference type="AlphaFoldDB" id="A0A4P9Z3J4"/>
<keyword evidence="14" id="KW-1185">Reference proteome</keyword>
<feature type="compositionally biased region" description="Basic residues" evidence="9">
    <location>
        <begin position="100"/>
        <end position="109"/>
    </location>
</feature>
<evidence type="ECO:0000313" key="13">
    <source>
        <dbReference type="EMBL" id="RKP26958.1"/>
    </source>
</evidence>
<feature type="transmembrane region" description="Helical" evidence="10">
    <location>
        <begin position="731"/>
        <end position="752"/>
    </location>
</feature>
<evidence type="ECO:0000256" key="4">
    <source>
        <dbReference type="ARBA" id="ARBA00022692"/>
    </source>
</evidence>
<feature type="transmembrane region" description="Helical" evidence="10">
    <location>
        <begin position="593"/>
        <end position="613"/>
    </location>
</feature>
<dbReference type="InterPro" id="IPR045221">
    <property type="entry name" value="Sphingomyelin_synth-like"/>
</dbReference>
<feature type="transmembrane region" description="Helical" evidence="10">
    <location>
        <begin position="708"/>
        <end position="725"/>
    </location>
</feature>
<dbReference type="PANTHER" id="PTHR21290:SF25">
    <property type="entry name" value="SPHINGOMYELIN SYNTHASE-RELATED PROTEIN 1"/>
    <property type="match status" value="1"/>
</dbReference>
<feature type="region of interest" description="Disordered" evidence="9">
    <location>
        <begin position="353"/>
        <end position="382"/>
    </location>
</feature>
<evidence type="ECO:0000256" key="11">
    <source>
        <dbReference type="SAM" id="SignalP"/>
    </source>
</evidence>
<feature type="region of interest" description="Disordered" evidence="9">
    <location>
        <begin position="310"/>
        <end position="338"/>
    </location>
</feature>
<feature type="chain" id="PRO_5020406258" description="Sphingomyelin synthase-like domain-containing protein" evidence="11">
    <location>
        <begin position="19"/>
        <end position="976"/>
    </location>
</feature>
<feature type="signal peptide" evidence="11">
    <location>
        <begin position="1"/>
        <end position="18"/>
    </location>
</feature>
<feature type="region of interest" description="Disordered" evidence="9">
    <location>
        <begin position="77"/>
        <end position="138"/>
    </location>
</feature>
<feature type="region of interest" description="Disordered" evidence="9">
    <location>
        <begin position="196"/>
        <end position="263"/>
    </location>
</feature>
<keyword evidence="11" id="KW-0732">Signal</keyword>
<dbReference type="PANTHER" id="PTHR21290">
    <property type="entry name" value="SPHINGOMYELIN SYNTHETASE"/>
    <property type="match status" value="1"/>
</dbReference>
<keyword evidence="5" id="KW-0746">Sphingolipid metabolism</keyword>
<dbReference type="EMBL" id="KZ989298">
    <property type="protein sequence ID" value="RKP26958.1"/>
    <property type="molecule type" value="Genomic_DNA"/>
</dbReference>
<accession>A0A4P9Z3J4</accession>
<evidence type="ECO:0000256" key="7">
    <source>
        <dbReference type="ARBA" id="ARBA00023098"/>
    </source>
</evidence>
<feature type="compositionally biased region" description="Low complexity" evidence="9">
    <location>
        <begin position="963"/>
        <end position="976"/>
    </location>
</feature>
<feature type="compositionally biased region" description="Polar residues" evidence="9">
    <location>
        <begin position="196"/>
        <end position="208"/>
    </location>
</feature>
<feature type="domain" description="Sphingomyelin synthase-like" evidence="12">
    <location>
        <begin position="680"/>
        <end position="749"/>
    </location>
</feature>
<keyword evidence="7" id="KW-0443">Lipid metabolism</keyword>
<dbReference type="GO" id="GO:0005789">
    <property type="term" value="C:endoplasmic reticulum membrane"/>
    <property type="evidence" value="ECO:0007669"/>
    <property type="project" value="TreeGrafter"/>
</dbReference>
<protein>
    <recommendedName>
        <fullName evidence="12">Sphingomyelin synthase-like domain-containing protein</fullName>
    </recommendedName>
</protein>
<keyword evidence="8 10" id="KW-0472">Membrane</keyword>
<feature type="compositionally biased region" description="Basic and acidic residues" evidence="9">
    <location>
        <begin position="936"/>
        <end position="946"/>
    </location>
</feature>
<dbReference type="Pfam" id="PF14360">
    <property type="entry name" value="PAP2_C"/>
    <property type="match status" value="1"/>
</dbReference>
<evidence type="ECO:0000256" key="10">
    <source>
        <dbReference type="SAM" id="Phobius"/>
    </source>
</evidence>
<sequence>MVLSILISALLHLPPSAPLPPLCAIVAVTSFILMPAPGLSTVLPDHPALFAIFYSTRHGGVQDNSSSRTGATTIVSSARHAGNGVKLSNPTVSSSSSSSKQHHPRHHPKSIAITGPSLSSAASSFSPPLPSPNHRREQELQDHIACADIQPRGLYPRTAQSLAPPPPHHQHQQQPSPAHSTRADPFLAEGSRTTRLLSAAPSNRSGNLTRHPLGRGHQAHFAASDTESDEEIRQIFPATSEHASPTKQRPASTRARTSTSRRKHVLTPEAALFVGDAFSYLDTSREDEPPPSVTDSTALVARAIPVSEHRRRRVRTQDYVDSEESDAEPVGHHRRDGYLDSYSSSYEWSDKYSDNEDDSAECSSQHYYSSDDSHDHDHDDDESVLSFTSRASTFNADEGAIVFPAPYQFRCDCYQRELADRFSYAYNSSTDADSLDYGCGSDDDADLYSLQEFGAQDSTRAFYHTAHHDNPHPSLLLLHGGMNGGTPAADGGAAGLEAGMTRRRSGHTSGSMHQAKRRTLRRRLRPWMRRARHIVKHTEWFRTVASALYLFCVSLAMTLLQQVSDTRWLEHRPNQQVLYDTGFVLVNDISEHWLPDFFVLSLLGMTVIGVLWFCPTWPARQIVIRRLFWLTGSLYLYRAMTISVTTLPPPRPCNPVLITGIPALEVLENGIRMVTGGAISCTDNIFSGHTMILTSCALHWRIYVRRKYIAYYVYLHVIAGIYTIIGTHMHYTVDIILAIFITYGMYAIYFCVIRLAMERHRWAVEEHRATGGKLWEKDDQEYQRVAYTPRMLNSGMIRVIVWMDGLDLRWRPDGSADDGMGHTAGGSSRRRSSRRSRVDTAASQPAADIALTSIANGSSQHHPAQGGPALALVSVANPPAGVGYIPEMASSEHGTAAATATIATMAADESRLTGQRHVYPDVHAVDPVLGTNLDEVSEHGPPRDGDDSSDDEDVPAHGHPPSTTAATANHTAMTQV</sequence>
<dbReference type="GO" id="GO:0033188">
    <property type="term" value="F:sphingomyelin synthase activity"/>
    <property type="evidence" value="ECO:0007669"/>
    <property type="project" value="TreeGrafter"/>
</dbReference>
<comment type="subcellular location">
    <subcellularLocation>
        <location evidence="1">Membrane</location>
        <topology evidence="1">Multi-pass membrane protein</topology>
    </subcellularLocation>
</comment>
<feature type="region of interest" description="Disordered" evidence="9">
    <location>
        <begin position="282"/>
        <end position="301"/>
    </location>
</feature>
<evidence type="ECO:0000313" key="14">
    <source>
        <dbReference type="Proteomes" id="UP000278143"/>
    </source>
</evidence>
<evidence type="ECO:0000259" key="12">
    <source>
        <dbReference type="Pfam" id="PF14360"/>
    </source>
</evidence>
<dbReference type="GO" id="GO:0000139">
    <property type="term" value="C:Golgi membrane"/>
    <property type="evidence" value="ECO:0007669"/>
    <property type="project" value="TreeGrafter"/>
</dbReference>
<keyword evidence="3" id="KW-0808">Transferase</keyword>
<keyword evidence="4 10" id="KW-0812">Transmembrane</keyword>
<evidence type="ECO:0000256" key="3">
    <source>
        <dbReference type="ARBA" id="ARBA00022679"/>
    </source>
</evidence>
<feature type="region of interest" description="Disordered" evidence="9">
    <location>
        <begin position="817"/>
        <end position="844"/>
    </location>
</feature>
<dbReference type="OrthoDB" id="422827at2759"/>